<evidence type="ECO:0000256" key="1">
    <source>
        <dbReference type="ARBA" id="ARBA00004651"/>
    </source>
</evidence>
<feature type="transmembrane region" description="Helical" evidence="6">
    <location>
        <begin position="273"/>
        <end position="292"/>
    </location>
</feature>
<evidence type="ECO:0000256" key="5">
    <source>
        <dbReference type="ARBA" id="ARBA00023136"/>
    </source>
</evidence>
<feature type="transmembrane region" description="Helical" evidence="6">
    <location>
        <begin position="462"/>
        <end position="480"/>
    </location>
</feature>
<dbReference type="Proteomes" id="UP000297031">
    <property type="component" value="Chromosome"/>
</dbReference>
<gene>
    <name evidence="7" type="ORF">E7746_13620</name>
</gene>
<dbReference type="OrthoDB" id="9814608at2"/>
<dbReference type="InterPro" id="IPR002797">
    <property type="entry name" value="Polysacc_synth"/>
</dbReference>
<dbReference type="GO" id="GO:0005886">
    <property type="term" value="C:plasma membrane"/>
    <property type="evidence" value="ECO:0007669"/>
    <property type="project" value="UniProtKB-SubCell"/>
</dbReference>
<evidence type="ECO:0000256" key="2">
    <source>
        <dbReference type="ARBA" id="ARBA00022475"/>
    </source>
</evidence>
<keyword evidence="4 6" id="KW-1133">Transmembrane helix</keyword>
<accession>A0A4P7VR99</accession>
<reference evidence="7 8" key="1">
    <citation type="submission" date="2019-02" db="EMBL/GenBank/DDBJ databases">
        <title>Isolation and identification of novel species under the genus Muribaculum.</title>
        <authorList>
            <person name="Miyake S."/>
            <person name="Ding Y."/>
            <person name="Low A."/>
            <person name="Soh M."/>
            <person name="Seedorf H."/>
        </authorList>
    </citation>
    <scope>NUCLEOTIDE SEQUENCE [LARGE SCALE GENOMIC DNA]</scope>
    <source>
        <strain evidence="7 8">TLL-A4</strain>
    </source>
</reference>
<dbReference type="Pfam" id="PF01943">
    <property type="entry name" value="Polysacc_synt"/>
    <property type="match status" value="1"/>
</dbReference>
<evidence type="ECO:0000256" key="3">
    <source>
        <dbReference type="ARBA" id="ARBA00022692"/>
    </source>
</evidence>
<feature type="transmembrane region" description="Helical" evidence="6">
    <location>
        <begin position="379"/>
        <end position="397"/>
    </location>
</feature>
<feature type="transmembrane region" description="Helical" evidence="6">
    <location>
        <begin position="81"/>
        <end position="107"/>
    </location>
</feature>
<evidence type="ECO:0000256" key="6">
    <source>
        <dbReference type="SAM" id="Phobius"/>
    </source>
</evidence>
<feature type="transmembrane region" description="Helical" evidence="6">
    <location>
        <begin position="12"/>
        <end position="34"/>
    </location>
</feature>
<feature type="transmembrane region" description="Helical" evidence="6">
    <location>
        <begin position="438"/>
        <end position="456"/>
    </location>
</feature>
<dbReference type="AlphaFoldDB" id="A0A4P7VR99"/>
<evidence type="ECO:0000313" key="8">
    <source>
        <dbReference type="Proteomes" id="UP000297031"/>
    </source>
</evidence>
<comment type="subcellular location">
    <subcellularLocation>
        <location evidence="1">Cell membrane</location>
        <topology evidence="1">Multi-pass membrane protein</topology>
    </subcellularLocation>
</comment>
<feature type="transmembrane region" description="Helical" evidence="6">
    <location>
        <begin position="190"/>
        <end position="211"/>
    </location>
</feature>
<feature type="transmembrane region" description="Helical" evidence="6">
    <location>
        <begin position="232"/>
        <end position="253"/>
    </location>
</feature>
<dbReference type="EMBL" id="CP039393">
    <property type="protein sequence ID" value="QCD36843.1"/>
    <property type="molecule type" value="Genomic_DNA"/>
</dbReference>
<feature type="transmembrane region" description="Helical" evidence="6">
    <location>
        <begin position="119"/>
        <end position="140"/>
    </location>
</feature>
<evidence type="ECO:0000313" key="7">
    <source>
        <dbReference type="EMBL" id="QCD36843.1"/>
    </source>
</evidence>
<feature type="transmembrane region" description="Helical" evidence="6">
    <location>
        <begin position="46"/>
        <end position="69"/>
    </location>
</feature>
<protein>
    <submittedName>
        <fullName evidence="7">Lipopolysaccharide biosynthesis protein</fullName>
    </submittedName>
</protein>
<evidence type="ECO:0000256" key="4">
    <source>
        <dbReference type="ARBA" id="ARBA00022989"/>
    </source>
</evidence>
<organism evidence="7 8">
    <name type="scientific">Muribaculum gordoncarteri</name>
    <dbReference type="NCBI Taxonomy" id="2530390"/>
    <lineage>
        <taxon>Bacteria</taxon>
        <taxon>Pseudomonadati</taxon>
        <taxon>Bacteroidota</taxon>
        <taxon>Bacteroidia</taxon>
        <taxon>Bacteroidales</taxon>
        <taxon>Muribaculaceae</taxon>
        <taxon>Muribaculum</taxon>
    </lineage>
</organism>
<keyword evidence="5 6" id="KW-0472">Membrane</keyword>
<feature type="transmembrane region" description="Helical" evidence="6">
    <location>
        <begin position="317"/>
        <end position="340"/>
    </location>
</feature>
<dbReference type="KEGG" id="mgod:E7746_13620"/>
<proteinExistence type="predicted"/>
<dbReference type="InterPro" id="IPR050833">
    <property type="entry name" value="Poly_Biosynth_Transport"/>
</dbReference>
<dbReference type="RefSeq" id="WP_136411156.1">
    <property type="nucleotide sequence ID" value="NZ_CP039393.1"/>
</dbReference>
<dbReference type="PANTHER" id="PTHR30250">
    <property type="entry name" value="PST FAMILY PREDICTED COLANIC ACID TRANSPORTER"/>
    <property type="match status" value="1"/>
</dbReference>
<keyword evidence="3 6" id="KW-0812">Transmembrane</keyword>
<keyword evidence="8" id="KW-1185">Reference proteome</keyword>
<sequence length="503" mass="57542">MAGIKSLVKDTAIYGLSSIIGRFLNWCLVPLYTYMFVPAEYGIVSYLYNAVAVVLIIITYGMETGFFRFANHERYSNPDEVYSTSLVSLGFTSTMFFAAVMIFLSPISELLMCAGHKSYVWTLALAVAIDAYTSLPFAYLRYKKRPLRFATIKLINIGLNIGLNLFFLLLCPKIMNVAPWLIDWFYAPDYGIGYIFTANLIASIATLLLLLPDTVNVPLLFNGRLLREMLRYSWPLLVLGVAGIMNQTISTLLFPDLFDDKAEAMRQVGIYSANYKIAIVMVMFIQAFRFAYEPFIFAQNRESGDSKLQAYRDAMKYFIIFALFIFLGVMFYLDIIKYFIDKNYFSGLKVVPVLMMAELFFGIFFNLSLWYKLTDKTTWGMWFSLLGLLVTVVLNVLFVPRFGYMACAWAAFASYGTMMLASYFIGRSKYPIGYDIKGIFSYFVIAIVLYVTASLVKIEPEWARLLFRTVLLAGYVYIVCRRESINPLAILRRNRPVKTPTNK</sequence>
<dbReference type="PANTHER" id="PTHR30250:SF11">
    <property type="entry name" value="O-ANTIGEN TRANSPORTER-RELATED"/>
    <property type="match status" value="1"/>
</dbReference>
<name>A0A4P7VR99_9BACT</name>
<feature type="transmembrane region" description="Helical" evidence="6">
    <location>
        <begin position="346"/>
        <end position="367"/>
    </location>
</feature>
<feature type="transmembrane region" description="Helical" evidence="6">
    <location>
        <begin position="403"/>
        <end position="426"/>
    </location>
</feature>
<keyword evidence="2" id="KW-1003">Cell membrane</keyword>